<dbReference type="RefSeq" id="WP_108968478.1">
    <property type="nucleotide sequence ID" value="NZ_CP022190.1"/>
</dbReference>
<dbReference type="PROSITE" id="PS50122">
    <property type="entry name" value="CHEB"/>
    <property type="match status" value="1"/>
</dbReference>
<reference evidence="7 8" key="1">
    <citation type="submission" date="2017-06" db="EMBL/GenBank/DDBJ databases">
        <title>Yangia sp. YSBP01 complete genome sequence.</title>
        <authorList>
            <person name="Woo J.-H."/>
            <person name="Kim H.-S."/>
        </authorList>
    </citation>
    <scope>NUCLEOTIDE SEQUENCE [LARGE SCALE GENOMIC DNA]</scope>
    <source>
        <strain evidence="7 8">YSBP01</strain>
    </source>
</reference>
<dbReference type="Proteomes" id="UP000244915">
    <property type="component" value="Chromosome 2"/>
</dbReference>
<evidence type="ECO:0000256" key="1">
    <source>
        <dbReference type="ARBA" id="ARBA00022801"/>
    </source>
</evidence>
<gene>
    <name evidence="7" type="ORF">CEW88_14965</name>
</gene>
<dbReference type="GO" id="GO:0006935">
    <property type="term" value="P:chemotaxis"/>
    <property type="evidence" value="ECO:0007669"/>
    <property type="project" value="UniProtKB-UniRule"/>
</dbReference>
<dbReference type="Gene3D" id="3.40.50.180">
    <property type="entry name" value="Methylesterase CheB, C-terminal domain"/>
    <property type="match status" value="1"/>
</dbReference>
<evidence type="ECO:0000256" key="4">
    <source>
        <dbReference type="PROSITE-ProRule" id="PRU00050"/>
    </source>
</evidence>
<feature type="compositionally biased region" description="Pro residues" evidence="5">
    <location>
        <begin position="133"/>
        <end position="142"/>
    </location>
</feature>
<dbReference type="AlphaFoldDB" id="A0A2U8HGY8"/>
<comment type="catalytic activity">
    <reaction evidence="3">
        <text>[protein]-L-glutamate 5-O-methyl ester + H2O = L-glutamyl-[protein] + methanol + H(+)</text>
        <dbReference type="Rhea" id="RHEA:23236"/>
        <dbReference type="Rhea" id="RHEA-COMP:10208"/>
        <dbReference type="Rhea" id="RHEA-COMP:10311"/>
        <dbReference type="ChEBI" id="CHEBI:15377"/>
        <dbReference type="ChEBI" id="CHEBI:15378"/>
        <dbReference type="ChEBI" id="CHEBI:17790"/>
        <dbReference type="ChEBI" id="CHEBI:29973"/>
        <dbReference type="ChEBI" id="CHEBI:82795"/>
        <dbReference type="EC" id="3.1.1.61"/>
    </reaction>
</comment>
<feature type="active site" evidence="4">
    <location>
        <position position="158"/>
    </location>
</feature>
<organism evidence="7 8">
    <name type="scientific">Alloyangia pacifica</name>
    <dbReference type="NCBI Taxonomy" id="311180"/>
    <lineage>
        <taxon>Bacteria</taxon>
        <taxon>Pseudomonadati</taxon>
        <taxon>Pseudomonadota</taxon>
        <taxon>Alphaproteobacteria</taxon>
        <taxon>Rhodobacterales</taxon>
        <taxon>Roseobacteraceae</taxon>
        <taxon>Alloyangia</taxon>
    </lineage>
</organism>
<evidence type="ECO:0000313" key="7">
    <source>
        <dbReference type="EMBL" id="AWI85064.1"/>
    </source>
</evidence>
<dbReference type="InterPro" id="IPR000673">
    <property type="entry name" value="Sig_transdc_resp-reg_Me-estase"/>
</dbReference>
<dbReference type="GO" id="GO:0005737">
    <property type="term" value="C:cytoplasm"/>
    <property type="evidence" value="ECO:0007669"/>
    <property type="project" value="InterPro"/>
</dbReference>
<dbReference type="Pfam" id="PF01339">
    <property type="entry name" value="CheB_methylest"/>
    <property type="match status" value="1"/>
</dbReference>
<feature type="active site" evidence="4">
    <location>
        <position position="184"/>
    </location>
</feature>
<keyword evidence="4" id="KW-0145">Chemotaxis</keyword>
<evidence type="ECO:0000256" key="3">
    <source>
        <dbReference type="ARBA" id="ARBA00048267"/>
    </source>
</evidence>
<evidence type="ECO:0000256" key="2">
    <source>
        <dbReference type="ARBA" id="ARBA00039140"/>
    </source>
</evidence>
<dbReference type="PANTHER" id="PTHR42872">
    <property type="entry name" value="PROTEIN-GLUTAMATE METHYLESTERASE/PROTEIN-GLUTAMINE GLUTAMINASE"/>
    <property type="match status" value="1"/>
</dbReference>
<sequence>MSKISLILAHPDLSLRRRLGAELRSSAFITLVSETHDLMTTYTEVEEQEPMAVLIGERLAMLPEFEVMRALFATLDVRWLVIKSRAAAAPGHPASPWDKRSDLFAVDAGVPVDELIGTLRSLTRTTRRRGPQPSVPASPVPAPSGGARGNRFILLGASTGGVDALLSVLSSFPADCPPTFIVQHTGGGFGESLTRLLDRQCAAQVRTAQDGVRVDHGQVVIAAGNRAHLHLAGGTPMKIALRVGEPISGHMPSVDALFTSALPGAPRAVAALLTGMGRDGAQGLKALRDAGATTFAQDEATCIVYGMPRAARDLGAVETSLPLPQIGPALLRACATPASSTAPAGLIGRTSAR</sequence>
<dbReference type="InterPro" id="IPR035909">
    <property type="entry name" value="CheB_C"/>
</dbReference>
<dbReference type="KEGG" id="ypac:CEW88_14965"/>
<proteinExistence type="predicted"/>
<dbReference type="GO" id="GO:0008984">
    <property type="term" value="F:protein-glutamate methylesterase activity"/>
    <property type="evidence" value="ECO:0007669"/>
    <property type="project" value="UniProtKB-EC"/>
</dbReference>
<dbReference type="EC" id="3.1.1.61" evidence="2"/>
<keyword evidence="1 4" id="KW-0378">Hydrolase</keyword>
<feature type="region of interest" description="Disordered" evidence="5">
    <location>
        <begin position="124"/>
        <end position="144"/>
    </location>
</feature>
<dbReference type="SUPFAM" id="SSF52738">
    <property type="entry name" value="Methylesterase CheB, C-terminal domain"/>
    <property type="match status" value="1"/>
</dbReference>
<feature type="domain" description="CheB-type methylesterase" evidence="6">
    <location>
        <begin position="141"/>
        <end position="331"/>
    </location>
</feature>
<dbReference type="PANTHER" id="PTHR42872:SF6">
    <property type="entry name" value="PROTEIN-GLUTAMATE METHYLESTERASE_PROTEIN-GLUTAMINE GLUTAMINASE"/>
    <property type="match status" value="1"/>
</dbReference>
<evidence type="ECO:0000256" key="5">
    <source>
        <dbReference type="SAM" id="MobiDB-lite"/>
    </source>
</evidence>
<dbReference type="CDD" id="cd16432">
    <property type="entry name" value="CheB_Rec"/>
    <property type="match status" value="1"/>
</dbReference>
<dbReference type="OrthoDB" id="9793421at2"/>
<protein>
    <recommendedName>
        <fullName evidence="2">protein-glutamate methylesterase</fullName>
        <ecNumber evidence="2">3.1.1.61</ecNumber>
    </recommendedName>
</protein>
<evidence type="ECO:0000313" key="8">
    <source>
        <dbReference type="Proteomes" id="UP000244915"/>
    </source>
</evidence>
<evidence type="ECO:0000259" key="6">
    <source>
        <dbReference type="PROSITE" id="PS50122"/>
    </source>
</evidence>
<dbReference type="EMBL" id="CP022190">
    <property type="protein sequence ID" value="AWI85064.1"/>
    <property type="molecule type" value="Genomic_DNA"/>
</dbReference>
<feature type="active site" evidence="4">
    <location>
        <position position="279"/>
    </location>
</feature>
<name>A0A2U8HGY8_9RHOB</name>
<dbReference type="GO" id="GO:0000156">
    <property type="term" value="F:phosphorelay response regulator activity"/>
    <property type="evidence" value="ECO:0007669"/>
    <property type="project" value="InterPro"/>
</dbReference>
<accession>A0A2U8HGY8</accession>